<dbReference type="EMBL" id="KV453841">
    <property type="protein sequence ID" value="ODV92730.1"/>
    <property type="molecule type" value="Genomic_DNA"/>
</dbReference>
<dbReference type="Proteomes" id="UP000095023">
    <property type="component" value="Unassembled WGS sequence"/>
</dbReference>
<evidence type="ECO:0000313" key="3">
    <source>
        <dbReference type="Proteomes" id="UP000095023"/>
    </source>
</evidence>
<organism evidence="2 3">
    <name type="scientific">Tortispora caseinolytica NRRL Y-17796</name>
    <dbReference type="NCBI Taxonomy" id="767744"/>
    <lineage>
        <taxon>Eukaryota</taxon>
        <taxon>Fungi</taxon>
        <taxon>Dikarya</taxon>
        <taxon>Ascomycota</taxon>
        <taxon>Saccharomycotina</taxon>
        <taxon>Trigonopsidomycetes</taxon>
        <taxon>Trigonopsidales</taxon>
        <taxon>Trigonopsidaceae</taxon>
        <taxon>Tortispora</taxon>
    </lineage>
</organism>
<sequence>MSEHSAETAIPSPNLNTGSVNQKGNESLIMLSNLAISQGNHTEGHDIRPYNNYKEHSHDQSTQQAHPPCWDHYGRQAGSPESQQTLNPSNEDTNDKELKGGQDSHSHSSDASPEMFSSSRTAASHSPEHISQNCTGQQSAPNHANFLANRYAPMMYMPQAYTANMHFASELHAKAAWPMYYQSYTAHSNGQPQPPPHVSASTGPSHTAQYPQYNASPYWHPGSAMPIPANHCYMHSNSPAFTTPAYTPMYVGASNTSANVVAENQYSGADASSHYGKTTQARVSKYAKPSYDVRGYESKKTKAKFNHKFTAEEAFAEFSASAAENLKKVVGELNTEEKFALNPSTGYGGNTHSDGTDAICFAEVAYGCSQPLNEVEKWAKSTLSRELDCQEWIQDVVRQRAELSGKESSPLKRLNQWLKWWWTDVAARRTDLDDRNAWGRKTNLSLSWQSKYGVTDSVVHARLRQCRRVWKLQNAFGWPTLVLAAFAEVVPGESSRQRKSHLERLNGNDFLI</sequence>
<evidence type="ECO:0000313" key="2">
    <source>
        <dbReference type="EMBL" id="ODV92730.1"/>
    </source>
</evidence>
<proteinExistence type="predicted"/>
<feature type="compositionally biased region" description="Polar residues" evidence="1">
    <location>
        <begin position="11"/>
        <end position="22"/>
    </location>
</feature>
<accession>A0A1E4TLU3</accession>
<feature type="compositionally biased region" description="Basic and acidic residues" evidence="1">
    <location>
        <begin position="42"/>
        <end position="59"/>
    </location>
</feature>
<feature type="region of interest" description="Disordered" evidence="1">
    <location>
        <begin position="186"/>
        <end position="207"/>
    </location>
</feature>
<feature type="region of interest" description="Disordered" evidence="1">
    <location>
        <begin position="1"/>
        <end position="22"/>
    </location>
</feature>
<feature type="compositionally biased region" description="Polar residues" evidence="1">
    <location>
        <begin position="109"/>
        <end position="141"/>
    </location>
</feature>
<feature type="region of interest" description="Disordered" evidence="1">
    <location>
        <begin position="40"/>
        <end position="141"/>
    </location>
</feature>
<feature type="compositionally biased region" description="Polar residues" evidence="1">
    <location>
        <begin position="79"/>
        <end position="91"/>
    </location>
</feature>
<dbReference type="OrthoDB" id="10516566at2759"/>
<dbReference type="AlphaFoldDB" id="A0A1E4TLU3"/>
<protein>
    <submittedName>
        <fullName evidence="2">Uncharacterized protein</fullName>
    </submittedName>
</protein>
<reference evidence="3" key="1">
    <citation type="submission" date="2016-02" db="EMBL/GenBank/DDBJ databases">
        <title>Comparative genomics of biotechnologically important yeasts.</title>
        <authorList>
            <consortium name="DOE Joint Genome Institute"/>
            <person name="Riley R."/>
            <person name="Haridas S."/>
            <person name="Wolfe K.H."/>
            <person name="Lopes M.R."/>
            <person name="Hittinger C.T."/>
            <person name="Goker M."/>
            <person name="Salamov A."/>
            <person name="Wisecaver J."/>
            <person name="Long T.M."/>
            <person name="Aerts A.L."/>
            <person name="Barry K."/>
            <person name="Choi C."/>
            <person name="Clum A."/>
            <person name="Coughlan A.Y."/>
            <person name="Deshpande S."/>
            <person name="Douglass A.P."/>
            <person name="Hanson S.J."/>
            <person name="Klenk H.-P."/>
            <person name="Labutti K."/>
            <person name="Lapidus A."/>
            <person name="Lindquist E."/>
            <person name="Lipzen A."/>
            <person name="Meier-Kolthoff J.P."/>
            <person name="Ohm R.A."/>
            <person name="Otillar R.P."/>
            <person name="Pangilinan J."/>
            <person name="Peng Y."/>
            <person name="Rokas A."/>
            <person name="Rosa C.A."/>
            <person name="Scheuner C."/>
            <person name="Sibirny A.A."/>
            <person name="Slot J.C."/>
            <person name="Stielow J.B."/>
            <person name="Sun H."/>
            <person name="Kurtzman C.P."/>
            <person name="Blackwell M."/>
            <person name="Jeffries T.W."/>
            <person name="Grigoriev I.V."/>
        </authorList>
    </citation>
    <scope>NUCLEOTIDE SEQUENCE [LARGE SCALE GENOMIC DNA]</scope>
    <source>
        <strain evidence="3">NRRL Y-17796</strain>
    </source>
</reference>
<name>A0A1E4TLU3_9ASCO</name>
<gene>
    <name evidence="2" type="ORF">CANCADRAFT_43314</name>
</gene>
<keyword evidence="3" id="KW-1185">Reference proteome</keyword>
<feature type="compositionally biased region" description="Basic and acidic residues" evidence="1">
    <location>
        <begin position="93"/>
        <end position="108"/>
    </location>
</feature>
<evidence type="ECO:0000256" key="1">
    <source>
        <dbReference type="SAM" id="MobiDB-lite"/>
    </source>
</evidence>